<sequence length="59" mass="5992">MTVSKIKKFVASSGPHTSRRSQGPEHGSRMPASAGGDGQGRCRGRIAGAKDKVSAAGNP</sequence>
<organism evidence="2 3">
    <name type="scientific">Staurois parvus</name>
    <dbReference type="NCBI Taxonomy" id="386267"/>
    <lineage>
        <taxon>Eukaryota</taxon>
        <taxon>Metazoa</taxon>
        <taxon>Chordata</taxon>
        <taxon>Craniata</taxon>
        <taxon>Vertebrata</taxon>
        <taxon>Euteleostomi</taxon>
        <taxon>Amphibia</taxon>
        <taxon>Batrachia</taxon>
        <taxon>Anura</taxon>
        <taxon>Neobatrachia</taxon>
        <taxon>Ranoidea</taxon>
        <taxon>Ranidae</taxon>
        <taxon>Staurois</taxon>
    </lineage>
</organism>
<protein>
    <submittedName>
        <fullName evidence="2">Uncharacterized protein</fullName>
    </submittedName>
</protein>
<gene>
    <name evidence="2" type="ORF">SPARVUS_LOCUS5672372</name>
</gene>
<comment type="caution">
    <text evidence="2">The sequence shown here is derived from an EMBL/GenBank/DDBJ whole genome shotgun (WGS) entry which is preliminary data.</text>
</comment>
<dbReference type="EMBL" id="CATNWA010012128">
    <property type="protein sequence ID" value="CAI9562880.1"/>
    <property type="molecule type" value="Genomic_DNA"/>
</dbReference>
<evidence type="ECO:0000256" key="1">
    <source>
        <dbReference type="SAM" id="MobiDB-lite"/>
    </source>
</evidence>
<name>A0ABN9CRR2_9NEOB</name>
<dbReference type="Proteomes" id="UP001162483">
    <property type="component" value="Unassembled WGS sequence"/>
</dbReference>
<evidence type="ECO:0000313" key="3">
    <source>
        <dbReference type="Proteomes" id="UP001162483"/>
    </source>
</evidence>
<feature type="region of interest" description="Disordered" evidence="1">
    <location>
        <begin position="1"/>
        <end position="59"/>
    </location>
</feature>
<evidence type="ECO:0000313" key="2">
    <source>
        <dbReference type="EMBL" id="CAI9562880.1"/>
    </source>
</evidence>
<proteinExistence type="predicted"/>
<accession>A0ABN9CRR2</accession>
<keyword evidence="3" id="KW-1185">Reference proteome</keyword>
<reference evidence="2" key="1">
    <citation type="submission" date="2023-05" db="EMBL/GenBank/DDBJ databases">
        <authorList>
            <person name="Stuckert A."/>
        </authorList>
    </citation>
    <scope>NUCLEOTIDE SEQUENCE</scope>
</reference>